<keyword evidence="3" id="KW-0106">Calcium</keyword>
<reference evidence="4 5" key="1">
    <citation type="submission" date="2012-04" db="EMBL/GenBank/DDBJ databases">
        <title>The Genome Sequence of Saprolegnia declina VS20.</title>
        <authorList>
            <consortium name="The Broad Institute Genome Sequencing Platform"/>
            <person name="Russ C."/>
            <person name="Nusbaum C."/>
            <person name="Tyler B."/>
            <person name="van West P."/>
            <person name="Dieguez-Uribeondo J."/>
            <person name="de Bruijn I."/>
            <person name="Tripathy S."/>
            <person name="Jiang R."/>
            <person name="Young S.K."/>
            <person name="Zeng Q."/>
            <person name="Gargeya S."/>
            <person name="Fitzgerald M."/>
            <person name="Haas B."/>
            <person name="Abouelleil A."/>
            <person name="Alvarado L."/>
            <person name="Arachchi H.M."/>
            <person name="Berlin A."/>
            <person name="Chapman S.B."/>
            <person name="Goldberg J."/>
            <person name="Griggs A."/>
            <person name="Gujja S."/>
            <person name="Hansen M."/>
            <person name="Howarth C."/>
            <person name="Imamovic A."/>
            <person name="Larimer J."/>
            <person name="McCowen C."/>
            <person name="Montmayeur A."/>
            <person name="Murphy C."/>
            <person name="Neiman D."/>
            <person name="Pearson M."/>
            <person name="Priest M."/>
            <person name="Roberts A."/>
            <person name="Saif S."/>
            <person name="Shea T."/>
            <person name="Sisk P."/>
            <person name="Sykes S."/>
            <person name="Wortman J."/>
            <person name="Nusbaum C."/>
            <person name="Birren B."/>
        </authorList>
    </citation>
    <scope>NUCLEOTIDE SEQUENCE [LARGE SCALE GENOMIC DNA]</scope>
    <source>
        <strain evidence="4 5">VS20</strain>
    </source>
</reference>
<evidence type="ECO:0000313" key="4">
    <source>
        <dbReference type="EMBL" id="EQC42471.1"/>
    </source>
</evidence>
<dbReference type="InParanoid" id="T0R6E5"/>
<dbReference type="InterPro" id="IPR051581">
    <property type="entry name" value="Ca-bind"/>
</dbReference>
<keyword evidence="2" id="KW-0677">Repeat</keyword>
<keyword evidence="1" id="KW-0479">Metal-binding</keyword>
<evidence type="ECO:0000256" key="1">
    <source>
        <dbReference type="ARBA" id="ARBA00022723"/>
    </source>
</evidence>
<dbReference type="EMBL" id="JH767132">
    <property type="protein sequence ID" value="EQC42471.1"/>
    <property type="molecule type" value="Genomic_DNA"/>
</dbReference>
<dbReference type="STRING" id="1156394.T0R6E5"/>
<dbReference type="SUPFAM" id="SSF47473">
    <property type="entry name" value="EF-hand"/>
    <property type="match status" value="1"/>
</dbReference>
<dbReference type="AlphaFoldDB" id="T0R6E5"/>
<dbReference type="PROSITE" id="PS00018">
    <property type="entry name" value="EF_HAND_1"/>
    <property type="match status" value="1"/>
</dbReference>
<dbReference type="RefSeq" id="XP_008603894.1">
    <property type="nucleotide sequence ID" value="XM_008605672.1"/>
</dbReference>
<dbReference type="OrthoDB" id="444540at2759"/>
<proteinExistence type="predicted"/>
<dbReference type="GO" id="GO:0046872">
    <property type="term" value="F:metal ion binding"/>
    <property type="evidence" value="ECO:0007669"/>
    <property type="project" value="UniProtKB-KW"/>
</dbReference>
<dbReference type="PANTHER" id="PTHR34524">
    <property type="entry name" value="CALCYPHOSIN"/>
    <property type="match status" value="1"/>
</dbReference>
<dbReference type="Proteomes" id="UP000030762">
    <property type="component" value="Unassembled WGS sequence"/>
</dbReference>
<dbReference type="OMA" id="YCARMDT"/>
<accession>T0R6E5</accession>
<gene>
    <name evidence="4" type="ORF">SDRG_00204</name>
</gene>
<dbReference type="VEuPathDB" id="FungiDB:SDRG_00204"/>
<sequence>MTTHLRVADVNDVLDRLRLQFHAKGTQQLSDLDAYCARMDTANAGTLGRKELETCLNYFGLFPTTQEIGVLVRSFGSTCGSSSNIRWRNFVLALSGELSTAREAALRHAFASVPSGSVADVAAAGHFDDHPLAVRGVLRGDDVRHAFVVGLAKAQVGDDANNDVTWQAFRTYYASVSLAFASDDEFVAMLRDVWRPSALHVALPSVLFGNKRSVLLEKLGQRTHKEENERDVLLRALRKHDASETGYVAPHELQRACEVLGLVVSLDEVHDTFAAGTRDARGKLSIAWFADFICADSIA</sequence>
<dbReference type="InterPro" id="IPR018247">
    <property type="entry name" value="EF_Hand_1_Ca_BS"/>
</dbReference>
<keyword evidence="5" id="KW-1185">Reference proteome</keyword>
<dbReference type="GeneID" id="19940931"/>
<name>T0R6E5_SAPDV</name>
<dbReference type="InterPro" id="IPR011992">
    <property type="entry name" value="EF-hand-dom_pair"/>
</dbReference>
<dbReference type="Gene3D" id="1.10.238.10">
    <property type="entry name" value="EF-hand"/>
    <property type="match status" value="3"/>
</dbReference>
<evidence type="ECO:0000256" key="2">
    <source>
        <dbReference type="ARBA" id="ARBA00022737"/>
    </source>
</evidence>
<evidence type="ECO:0000256" key="3">
    <source>
        <dbReference type="ARBA" id="ARBA00022837"/>
    </source>
</evidence>
<evidence type="ECO:0000313" key="5">
    <source>
        <dbReference type="Proteomes" id="UP000030762"/>
    </source>
</evidence>
<protein>
    <submittedName>
        <fullName evidence="4">Uncharacterized protein</fullName>
    </submittedName>
</protein>
<dbReference type="PANTHER" id="PTHR34524:SF6">
    <property type="entry name" value="CALCYPHOSINE LIKE"/>
    <property type="match status" value="1"/>
</dbReference>
<organism evidence="4 5">
    <name type="scientific">Saprolegnia diclina (strain VS20)</name>
    <dbReference type="NCBI Taxonomy" id="1156394"/>
    <lineage>
        <taxon>Eukaryota</taxon>
        <taxon>Sar</taxon>
        <taxon>Stramenopiles</taxon>
        <taxon>Oomycota</taxon>
        <taxon>Saprolegniomycetes</taxon>
        <taxon>Saprolegniales</taxon>
        <taxon>Saprolegniaceae</taxon>
        <taxon>Saprolegnia</taxon>
    </lineage>
</organism>